<organism evidence="2 3">
    <name type="scientific">Paraburkholderia haematera</name>
    <dbReference type="NCBI Taxonomy" id="2793077"/>
    <lineage>
        <taxon>Bacteria</taxon>
        <taxon>Pseudomonadati</taxon>
        <taxon>Pseudomonadota</taxon>
        <taxon>Betaproteobacteria</taxon>
        <taxon>Burkholderiales</taxon>
        <taxon>Burkholderiaceae</taxon>
        <taxon>Paraburkholderia</taxon>
    </lineage>
</organism>
<keyword evidence="3" id="KW-1185">Reference proteome</keyword>
<accession>A0ABN7KZI3</accession>
<feature type="compositionally biased region" description="Gly residues" evidence="1">
    <location>
        <begin position="30"/>
        <end position="40"/>
    </location>
</feature>
<reference evidence="2 3" key="1">
    <citation type="submission" date="2021-02" db="EMBL/GenBank/DDBJ databases">
        <authorList>
            <person name="Vanwijnsberghe S."/>
        </authorList>
    </citation>
    <scope>NUCLEOTIDE SEQUENCE [LARGE SCALE GENOMIC DNA]</scope>
    <source>
        <strain evidence="2 3">LMG 31837</strain>
    </source>
</reference>
<protein>
    <submittedName>
        <fullName evidence="2">Uncharacterized protein</fullName>
    </submittedName>
</protein>
<feature type="region of interest" description="Disordered" evidence="1">
    <location>
        <begin position="1"/>
        <end position="40"/>
    </location>
</feature>
<evidence type="ECO:0000256" key="1">
    <source>
        <dbReference type="SAM" id="MobiDB-lite"/>
    </source>
</evidence>
<dbReference type="RefSeq" id="WP_268963880.1">
    <property type="nucleotide sequence ID" value="NZ_CAJNBK010000003.1"/>
</dbReference>
<name>A0ABN7KZI3_9BURK</name>
<dbReference type="EMBL" id="CAJNBK010000003">
    <property type="protein sequence ID" value="CAE6722534.1"/>
    <property type="molecule type" value="Genomic_DNA"/>
</dbReference>
<proteinExistence type="predicted"/>
<evidence type="ECO:0000313" key="3">
    <source>
        <dbReference type="Proteomes" id="UP000672526"/>
    </source>
</evidence>
<evidence type="ECO:0000313" key="2">
    <source>
        <dbReference type="EMBL" id="CAE6722534.1"/>
    </source>
</evidence>
<comment type="caution">
    <text evidence="2">The sequence shown here is derived from an EMBL/GenBank/DDBJ whole genome shotgun (WGS) entry which is preliminary data.</text>
</comment>
<dbReference type="Proteomes" id="UP000672526">
    <property type="component" value="Unassembled WGS sequence"/>
</dbReference>
<gene>
    <name evidence="2" type="ORF">R69888_01677</name>
</gene>
<sequence>MRFLPSPHAPSAPKPGTQAMGRDVAMSGPYGIGGAMEGRK</sequence>